<sequence>MALDPHIHTLPSPLGPNVVSSAFSSTSHMAHRESAMVEAEERLSEEILLFGSSQSNLLSVEKPDCDYFLCIWNLEVGKSFQRQAAQETSQSPNFQASSLTKYGVGRCGTSQCECVHRS</sequence>
<gene>
    <name evidence="1" type="ORF">IFM89_012169</name>
</gene>
<evidence type="ECO:0000313" key="1">
    <source>
        <dbReference type="EMBL" id="KAF9596464.1"/>
    </source>
</evidence>
<protein>
    <submittedName>
        <fullName evidence="1">Uncharacterized protein</fullName>
    </submittedName>
</protein>
<dbReference type="EMBL" id="JADFTS010000007">
    <property type="protein sequence ID" value="KAF9596464.1"/>
    <property type="molecule type" value="Genomic_DNA"/>
</dbReference>
<dbReference type="AlphaFoldDB" id="A0A835HDH7"/>
<dbReference type="OrthoDB" id="2143914at2759"/>
<evidence type="ECO:0000313" key="2">
    <source>
        <dbReference type="Proteomes" id="UP000631114"/>
    </source>
</evidence>
<proteinExistence type="predicted"/>
<dbReference type="Proteomes" id="UP000631114">
    <property type="component" value="Unassembled WGS sequence"/>
</dbReference>
<keyword evidence="2" id="KW-1185">Reference proteome</keyword>
<name>A0A835HDH7_9MAGN</name>
<comment type="caution">
    <text evidence="1">The sequence shown here is derived from an EMBL/GenBank/DDBJ whole genome shotgun (WGS) entry which is preliminary data.</text>
</comment>
<organism evidence="1 2">
    <name type="scientific">Coptis chinensis</name>
    <dbReference type="NCBI Taxonomy" id="261450"/>
    <lineage>
        <taxon>Eukaryota</taxon>
        <taxon>Viridiplantae</taxon>
        <taxon>Streptophyta</taxon>
        <taxon>Embryophyta</taxon>
        <taxon>Tracheophyta</taxon>
        <taxon>Spermatophyta</taxon>
        <taxon>Magnoliopsida</taxon>
        <taxon>Ranunculales</taxon>
        <taxon>Ranunculaceae</taxon>
        <taxon>Coptidoideae</taxon>
        <taxon>Coptis</taxon>
    </lineage>
</organism>
<reference evidence="1 2" key="1">
    <citation type="submission" date="2020-10" db="EMBL/GenBank/DDBJ databases">
        <title>The Coptis chinensis genome and diversification of protoberbering-type alkaloids.</title>
        <authorList>
            <person name="Wang B."/>
            <person name="Shu S."/>
            <person name="Song C."/>
            <person name="Liu Y."/>
        </authorList>
    </citation>
    <scope>NUCLEOTIDE SEQUENCE [LARGE SCALE GENOMIC DNA]</scope>
    <source>
        <strain evidence="1">HL-2020</strain>
        <tissue evidence="1">Leaf</tissue>
    </source>
</reference>
<accession>A0A835HDH7</accession>